<gene>
    <name evidence="1" type="ORF">SteCoe_12204</name>
</gene>
<organism evidence="1 2">
    <name type="scientific">Stentor coeruleus</name>
    <dbReference type="NCBI Taxonomy" id="5963"/>
    <lineage>
        <taxon>Eukaryota</taxon>
        <taxon>Sar</taxon>
        <taxon>Alveolata</taxon>
        <taxon>Ciliophora</taxon>
        <taxon>Postciliodesmatophora</taxon>
        <taxon>Heterotrichea</taxon>
        <taxon>Heterotrichida</taxon>
        <taxon>Stentoridae</taxon>
        <taxon>Stentor</taxon>
    </lineage>
</organism>
<evidence type="ECO:0000313" key="1">
    <source>
        <dbReference type="EMBL" id="OMJ86292.1"/>
    </source>
</evidence>
<accession>A0A1R2CBC8</accession>
<dbReference type="Proteomes" id="UP000187209">
    <property type="component" value="Unassembled WGS sequence"/>
</dbReference>
<protein>
    <submittedName>
        <fullName evidence="1">Uncharacterized protein</fullName>
    </submittedName>
</protein>
<dbReference type="EMBL" id="MPUH01000210">
    <property type="protein sequence ID" value="OMJ86292.1"/>
    <property type="molecule type" value="Genomic_DNA"/>
</dbReference>
<keyword evidence="2" id="KW-1185">Reference proteome</keyword>
<dbReference type="OrthoDB" id="10571149at2759"/>
<comment type="caution">
    <text evidence="1">The sequence shown here is derived from an EMBL/GenBank/DDBJ whole genome shotgun (WGS) entry which is preliminary data.</text>
</comment>
<evidence type="ECO:0000313" key="2">
    <source>
        <dbReference type="Proteomes" id="UP000187209"/>
    </source>
</evidence>
<dbReference type="AlphaFoldDB" id="A0A1R2CBC8"/>
<reference evidence="1 2" key="1">
    <citation type="submission" date="2016-11" db="EMBL/GenBank/DDBJ databases">
        <title>The macronuclear genome of Stentor coeruleus: a giant cell with tiny introns.</title>
        <authorList>
            <person name="Slabodnick M."/>
            <person name="Ruby J.G."/>
            <person name="Reiff S.B."/>
            <person name="Swart E.C."/>
            <person name="Gosai S."/>
            <person name="Prabakaran S."/>
            <person name="Witkowska E."/>
            <person name="Larue G.E."/>
            <person name="Fisher S."/>
            <person name="Freeman R.M."/>
            <person name="Gunawardena J."/>
            <person name="Chu W."/>
            <person name="Stover N.A."/>
            <person name="Gregory B.D."/>
            <person name="Nowacki M."/>
            <person name="Derisi J."/>
            <person name="Roy S.W."/>
            <person name="Marshall W.F."/>
            <person name="Sood P."/>
        </authorList>
    </citation>
    <scope>NUCLEOTIDE SEQUENCE [LARGE SCALE GENOMIC DNA]</scope>
    <source>
        <strain evidence="1">WM001</strain>
    </source>
</reference>
<name>A0A1R2CBC8_9CILI</name>
<sequence length="271" mass="32049">MLNVCYEKTEVIKTWLSASVEIRKELLTFKDSNLIALVNCINTSLVLAANNTTKTSYEILESIDTYWTEPICMQIKPGLLKGQKLISMLQDKYPQFIQGKKTLYLDSNDYIKLLDSEFKTWEAFQFAMCKIIEQAFLTLYYQRLSKLADKAAKEILEPEAKKKKKKKKTKQIEEPWFDCEKFFVEIKSDISTDISTDIDDKELNEMLFFDINSLGGKSWAMRKYYANIALPWDNEVQEIINQSYYEMYPLEYWQNCPIVRYYYPPNYMHPN</sequence>
<proteinExistence type="predicted"/>